<dbReference type="PANTHER" id="PTHR16206">
    <property type="entry name" value="DEP DOMAIN-CONTAINING"/>
    <property type="match status" value="1"/>
</dbReference>
<dbReference type="InterPro" id="IPR000591">
    <property type="entry name" value="DEP_dom"/>
</dbReference>
<protein>
    <recommendedName>
        <fullName evidence="2">DEP domain-containing protein 7</fullName>
    </recommendedName>
</protein>
<dbReference type="InterPro" id="IPR036388">
    <property type="entry name" value="WH-like_DNA-bd_sf"/>
</dbReference>
<evidence type="ECO:0000256" key="2">
    <source>
        <dbReference type="ARBA" id="ARBA00040225"/>
    </source>
</evidence>
<feature type="domain" description="DEP" evidence="3">
    <location>
        <begin position="44"/>
        <end position="134"/>
    </location>
</feature>
<dbReference type="EMBL" id="JAOPHQ010006258">
    <property type="protein sequence ID" value="KAK0132585.1"/>
    <property type="molecule type" value="Genomic_DNA"/>
</dbReference>
<proteinExistence type="inferred from homology"/>
<sequence length="600" mass="66647">MATIKERLAALNLAEKLYVRPPALGVICRNYQSFSSWSGLIAHLKASVHVKRRRVHFKSHGDCFLGSDAVDVVADHLSHVRGLQGAIVSRDKVVCVCQALLDCKVFEAVGTKACGKDKNHVFQDCKNALYRFRTHTPSVDELERGVLSQGIQKFFCTDASDGQEELRPLCSAAAMLCSPVKSMETQLENLSSASLSLAIVDTDTLSPSRLQTDAVLPHTLVNEVWQEQTTLRLLKLVDLPLLDGVLQCSLNQHPHTSGPNPLAPSNPDLIYSDHHLDRRLLQAFRDSNEDEWLCAALDCLALLPDQPVVELSREIPNCFPQEAECPEYMVADSLSPQEGKCPFTVHSGRYLVLFLAPIHLAAMLLNLRCDDNSCAFSPGGLGQCKLLVYEILVKHYTHTDRPQLLPEHLTDVYTAIIDLLVNAKLDKALEALQLCLKLLPPSCREELRRLLTFMSLAADPQGIRLDKEMENRLAVKRSFSRAIVHSKALSKEQEELMVVFMLSNRQEIFRIPGALHKAVSDKLANIVHGKPPDVTGSTFCQQVYRGSAHSKENTHRELRALAEQHTPGPQDLAQEEEGFAPAVLPGSPRGVRAVFWRLCP</sequence>
<dbReference type="InterPro" id="IPR036390">
    <property type="entry name" value="WH_DNA-bd_sf"/>
</dbReference>
<evidence type="ECO:0000313" key="4">
    <source>
        <dbReference type="EMBL" id="KAK0132585.1"/>
    </source>
</evidence>
<comment type="similarity">
    <text evidence="1">Belongs to the DEPDC7 family.</text>
</comment>
<dbReference type="SUPFAM" id="SSF46785">
    <property type="entry name" value="Winged helix' DNA-binding domain"/>
    <property type="match status" value="1"/>
</dbReference>
<dbReference type="SMART" id="SM00049">
    <property type="entry name" value="DEP"/>
    <property type="match status" value="1"/>
</dbReference>
<dbReference type="PANTHER" id="PTHR16206:SF9">
    <property type="entry name" value="DEP DOMAIN-CONTAINING PROTEIN 7"/>
    <property type="match status" value="1"/>
</dbReference>
<dbReference type="Gene3D" id="1.10.10.10">
    <property type="entry name" value="Winged helix-like DNA-binding domain superfamily/Winged helix DNA-binding domain"/>
    <property type="match status" value="1"/>
</dbReference>
<dbReference type="Proteomes" id="UP001174136">
    <property type="component" value="Unassembled WGS sequence"/>
</dbReference>
<dbReference type="GO" id="GO:0035556">
    <property type="term" value="P:intracellular signal transduction"/>
    <property type="evidence" value="ECO:0007669"/>
    <property type="project" value="InterPro"/>
</dbReference>
<comment type="caution">
    <text evidence="4">The sequence shown here is derived from an EMBL/GenBank/DDBJ whole genome shotgun (WGS) entry which is preliminary data.</text>
</comment>
<accession>A0AA47M2T4</accession>
<evidence type="ECO:0000256" key="1">
    <source>
        <dbReference type="ARBA" id="ARBA00037970"/>
    </source>
</evidence>
<name>A0AA47M2T4_MERPO</name>
<organism evidence="4 5">
    <name type="scientific">Merluccius polli</name>
    <name type="common">Benguela hake</name>
    <name type="synonym">Merluccius cadenati</name>
    <dbReference type="NCBI Taxonomy" id="89951"/>
    <lineage>
        <taxon>Eukaryota</taxon>
        <taxon>Metazoa</taxon>
        <taxon>Chordata</taxon>
        <taxon>Craniata</taxon>
        <taxon>Vertebrata</taxon>
        <taxon>Euteleostomi</taxon>
        <taxon>Actinopterygii</taxon>
        <taxon>Neopterygii</taxon>
        <taxon>Teleostei</taxon>
        <taxon>Neoteleostei</taxon>
        <taxon>Acanthomorphata</taxon>
        <taxon>Zeiogadaria</taxon>
        <taxon>Gadariae</taxon>
        <taxon>Gadiformes</taxon>
        <taxon>Gadoidei</taxon>
        <taxon>Merlucciidae</taxon>
        <taxon>Merluccius</taxon>
    </lineage>
</organism>
<dbReference type="Pfam" id="PF00610">
    <property type="entry name" value="DEP"/>
    <property type="match status" value="1"/>
</dbReference>
<keyword evidence="5" id="KW-1185">Reference proteome</keyword>
<gene>
    <name evidence="4" type="primary">Depdc7_0</name>
    <name evidence="4" type="ORF">N1851_032552</name>
</gene>
<dbReference type="AlphaFoldDB" id="A0AA47M2T4"/>
<reference evidence="4" key="1">
    <citation type="journal article" date="2023" name="Front. Mar. Sci.">
        <title>A new Merluccius polli reference genome to investigate the effects of global change in West African waters.</title>
        <authorList>
            <person name="Mateo J.L."/>
            <person name="Blanco-Fernandez C."/>
            <person name="Garcia-Vazquez E."/>
            <person name="Machado-Schiaffino G."/>
        </authorList>
    </citation>
    <scope>NUCLEOTIDE SEQUENCE</scope>
    <source>
        <strain evidence="4">C29</strain>
        <tissue evidence="4">Fin</tissue>
    </source>
</reference>
<evidence type="ECO:0000259" key="3">
    <source>
        <dbReference type="PROSITE" id="PS50186"/>
    </source>
</evidence>
<dbReference type="CDD" id="cd04405">
    <property type="entry name" value="RhoGAP_BRCC3-like"/>
    <property type="match status" value="1"/>
</dbReference>
<evidence type="ECO:0000313" key="5">
    <source>
        <dbReference type="Proteomes" id="UP001174136"/>
    </source>
</evidence>
<dbReference type="PROSITE" id="PS50186">
    <property type="entry name" value="DEP"/>
    <property type="match status" value="1"/>
</dbReference>